<evidence type="ECO:0000256" key="1">
    <source>
        <dbReference type="SAM" id="MobiDB-lite"/>
    </source>
</evidence>
<feature type="domain" description="XS" evidence="2">
    <location>
        <begin position="886"/>
        <end position="1015"/>
    </location>
</feature>
<feature type="region of interest" description="Disordered" evidence="1">
    <location>
        <begin position="1"/>
        <end position="40"/>
    </location>
</feature>
<dbReference type="AlphaFoldDB" id="A0A438KG73"/>
<dbReference type="PANTHER" id="PTHR46619">
    <property type="entry name" value="RNA RECOGNITION MOTIF XS DOMAIN PROTEIN-RELATED"/>
    <property type="match status" value="1"/>
</dbReference>
<evidence type="ECO:0000259" key="2">
    <source>
        <dbReference type="Pfam" id="PF03468"/>
    </source>
</evidence>
<dbReference type="Pfam" id="PF03468">
    <property type="entry name" value="XS"/>
    <property type="match status" value="1"/>
</dbReference>
<reference evidence="3 4" key="1">
    <citation type="journal article" date="2018" name="PLoS Genet.">
        <title>Population sequencing reveals clonal diversity and ancestral inbreeding in the grapevine cultivar Chardonnay.</title>
        <authorList>
            <person name="Roach M.J."/>
            <person name="Johnson D.L."/>
            <person name="Bohlmann J."/>
            <person name="van Vuuren H.J."/>
            <person name="Jones S.J."/>
            <person name="Pretorius I.S."/>
            <person name="Schmidt S.A."/>
            <person name="Borneman A.R."/>
        </authorList>
    </citation>
    <scope>NUCLEOTIDE SEQUENCE [LARGE SCALE GENOMIC DNA]</scope>
    <source>
        <strain evidence="4">cv. Chardonnay</strain>
        <tissue evidence="3">Leaf</tissue>
    </source>
</reference>
<gene>
    <name evidence="3" type="ORF">CK203_004847</name>
</gene>
<dbReference type="EMBL" id="QGNW01000007">
    <property type="protein sequence ID" value="RVX20212.1"/>
    <property type="molecule type" value="Genomic_DNA"/>
</dbReference>
<dbReference type="InterPro" id="IPR005380">
    <property type="entry name" value="XS_domain"/>
</dbReference>
<dbReference type="GO" id="GO:0031047">
    <property type="term" value="P:regulatory ncRNA-mediated gene silencing"/>
    <property type="evidence" value="ECO:0007669"/>
    <property type="project" value="InterPro"/>
</dbReference>
<dbReference type="InterPro" id="IPR038588">
    <property type="entry name" value="XS_domain_sf"/>
</dbReference>
<dbReference type="Proteomes" id="UP000288805">
    <property type="component" value="Unassembled WGS sequence"/>
</dbReference>
<dbReference type="Gene3D" id="3.30.70.2890">
    <property type="entry name" value="XS domain"/>
    <property type="match status" value="1"/>
</dbReference>
<feature type="region of interest" description="Disordered" evidence="1">
    <location>
        <begin position="768"/>
        <end position="804"/>
    </location>
</feature>
<feature type="compositionally biased region" description="Basic residues" evidence="1">
    <location>
        <begin position="792"/>
        <end position="804"/>
    </location>
</feature>
<feature type="compositionally biased region" description="Basic and acidic residues" evidence="1">
    <location>
        <begin position="768"/>
        <end position="791"/>
    </location>
</feature>
<feature type="compositionally biased region" description="Polar residues" evidence="1">
    <location>
        <begin position="585"/>
        <end position="594"/>
    </location>
</feature>
<dbReference type="OrthoDB" id="777694at2759"/>
<evidence type="ECO:0000313" key="4">
    <source>
        <dbReference type="Proteomes" id="UP000288805"/>
    </source>
</evidence>
<accession>A0A438KG73</accession>
<name>A0A438KG73_VITVI</name>
<proteinExistence type="predicted"/>
<dbReference type="PANTHER" id="PTHR46619:SF2">
    <property type="entry name" value="XS DOMAIN PROTEIN"/>
    <property type="match status" value="1"/>
</dbReference>
<evidence type="ECO:0000313" key="3">
    <source>
        <dbReference type="EMBL" id="RVX20212.1"/>
    </source>
</evidence>
<protein>
    <recommendedName>
        <fullName evidence="2">XS domain-containing protein</fullName>
    </recommendedName>
</protein>
<organism evidence="3 4">
    <name type="scientific">Vitis vinifera</name>
    <name type="common">Grape</name>
    <dbReference type="NCBI Taxonomy" id="29760"/>
    <lineage>
        <taxon>Eukaryota</taxon>
        <taxon>Viridiplantae</taxon>
        <taxon>Streptophyta</taxon>
        <taxon>Embryophyta</taxon>
        <taxon>Tracheophyta</taxon>
        <taxon>Spermatophyta</taxon>
        <taxon>Magnoliopsida</taxon>
        <taxon>eudicotyledons</taxon>
        <taxon>Gunneridae</taxon>
        <taxon>Pentapetalae</taxon>
        <taxon>rosids</taxon>
        <taxon>Vitales</taxon>
        <taxon>Vitaceae</taxon>
        <taxon>Viteae</taxon>
        <taxon>Vitis</taxon>
    </lineage>
</organism>
<sequence>MRGKKFGDIRIQSPTRNSQQSAKNLRIPLGSRQDLSWQSGNGSGGMGCLDGYLDGDRDGHSQRFSFSQGLPSVESPSIKFQWENLLGQRANLGGNGKPTMVCASGYGADISRMDTENGYTQSCLMGMVPKSVSMVNERTRAFLPCPSDFGPTNISGHIDGRFSSSRGNLNVEFHKENNGRFSSPNMGSHKESVLMGDYACEAKLLGAEVDEDIRIPDSLPVRGLSARKLYEDLRIQGHSLTHKLSDRESYVDIQIQDHRLVHKLSTRESCENIQIQDHLIADKKMARELYKKEEKAMFYPSHRRTYHCYNEEEKSNFYSMDTSHHMMPLAQSEASSSVSKDDFHGPYKNGPTFPSDGFSRETNGEPFGWGGDGRMSGFRSPAKPELRPKRQVQFISTECKIWDHPCPELWRRERGDLGMVYDDEFYGRMANVWRDCDHQDFVRGSVIDSVVDRIDDTESSYSNYIKDSRLGDHHNSSQESPIHKYLDASKTQYGIRLDGEVLGSRGTCRQDSESMHQEKGYDFERDADPWPYEEKLPALDHDPASGVCPQLSLTLEEPGMYELSENCLKRKRSMDKKMGNHNPRSKLSSNRKTSTKICNLSNKSEGWASEDIGEIFWSKRLACSHSLRNLSGIQNRLSQPNKPGGKDTKKRLVPGPQNVHISCPVVRKHKSHKFLKRSLDGSHGSLHIEGVPLKTKVSAAINELPEGSEEFKQQVHSMFLKFVKLLNENPAQRRIYTEQGKASNLKCSIFFMCLFMIDFHWTAGKVGERSGTEKGKEGKNKNAEKYIERSIHQKKKKRRKTGGRRSGKMVMVLWQVTIVGCNSKEFMNTIGLVMHTIMSPKGGLRVQHLGLFKALCLLMGWNSDVTPNKPWVHQVLPAAESLALKEDLIIWPPVVIVHNSSIGNSDPDERMIVTIDMLVTILRDMGFDGGKTQICRGKPANQSIMVVRFNATFSGLQKAEKLHNMYAENQHGRAEFHQINFNNGKTSSCRENRKAQADKVEHVLYGYLGIAGDLDKLDFEAKERCVVKSKKEIWAIADVPLVNE</sequence>
<comment type="caution">
    <text evidence="3">The sequence shown here is derived from an EMBL/GenBank/DDBJ whole genome shotgun (WGS) entry which is preliminary data.</text>
</comment>
<feature type="region of interest" description="Disordered" evidence="1">
    <location>
        <begin position="634"/>
        <end position="654"/>
    </location>
</feature>
<feature type="compositionally biased region" description="Polar residues" evidence="1">
    <location>
        <begin position="12"/>
        <end position="23"/>
    </location>
</feature>
<feature type="region of interest" description="Disordered" evidence="1">
    <location>
        <begin position="575"/>
        <end position="594"/>
    </location>
</feature>